<dbReference type="SUPFAM" id="SSF53067">
    <property type="entry name" value="Actin-like ATPase domain"/>
    <property type="match status" value="1"/>
</dbReference>
<protein>
    <submittedName>
        <fullName evidence="2">ROK family protein</fullName>
    </submittedName>
</protein>
<dbReference type="RefSeq" id="WP_007714253.1">
    <property type="nucleotide sequence ID" value="NZ_JAWRJJ010000314.1"/>
</dbReference>
<evidence type="ECO:0000313" key="2">
    <source>
        <dbReference type="EMBL" id="RGX21160.1"/>
    </source>
</evidence>
<dbReference type="OrthoDB" id="9796533at2"/>
<proteinExistence type="inferred from homology"/>
<evidence type="ECO:0000313" key="3">
    <source>
        <dbReference type="Proteomes" id="UP000283880"/>
    </source>
</evidence>
<comment type="similarity">
    <text evidence="1">Belongs to the ROK (NagC/XylR) family.</text>
</comment>
<dbReference type="EMBL" id="QSBM01000033">
    <property type="protein sequence ID" value="RGX21160.1"/>
    <property type="molecule type" value="Genomic_DNA"/>
</dbReference>
<dbReference type="Gene3D" id="3.30.420.40">
    <property type="match status" value="2"/>
</dbReference>
<dbReference type="Proteomes" id="UP000283880">
    <property type="component" value="Unassembled WGS sequence"/>
</dbReference>
<evidence type="ECO:0000256" key="1">
    <source>
        <dbReference type="ARBA" id="ARBA00006479"/>
    </source>
</evidence>
<sequence>MEREVILAVDIGGSKYVAGLVAADGRVICKEKYLWSRMSAEQVTADIISAMERVIEEHPEMKISAVGMTIPGLADPETGMWISASFMGIYNLPIGEIVGRRFGLPVYIENDCNACALAERMFGHCREAGDFLYLTVSNSIGGALFLNGELYRGFKGNAGEVGLIHVDVGNGPDGPVRVAVEDCASGRGLANGYLALKAGEREALPGASNAPGGGTERCSLPASGGAPDGVSIARLAKEGEPAAREAFRREGIYLGQAIAACCAVLDPEVVIIGGGLSLAFEHYREALCEVLARELHISTGAVPPVRPTALGYDGGLIGAAALVVRGMKR</sequence>
<comment type="caution">
    <text evidence="2">The sequence shown here is derived from an EMBL/GenBank/DDBJ whole genome shotgun (WGS) entry which is preliminary data.</text>
</comment>
<accession>A0A413F736</accession>
<reference evidence="2 3" key="1">
    <citation type="submission" date="2018-08" db="EMBL/GenBank/DDBJ databases">
        <title>A genome reference for cultivated species of the human gut microbiota.</title>
        <authorList>
            <person name="Zou Y."/>
            <person name="Xue W."/>
            <person name="Luo G."/>
        </authorList>
    </citation>
    <scope>NUCLEOTIDE SEQUENCE [LARGE SCALE GENOMIC DNA]</scope>
    <source>
        <strain evidence="2 3">AF04-15</strain>
    </source>
</reference>
<dbReference type="AlphaFoldDB" id="A0A413F736"/>
<gene>
    <name evidence="2" type="ORF">DWV29_26850</name>
</gene>
<name>A0A413F736_9FIRM</name>
<dbReference type="InterPro" id="IPR000600">
    <property type="entry name" value="ROK"/>
</dbReference>
<dbReference type="PANTHER" id="PTHR18964">
    <property type="entry name" value="ROK (REPRESSOR, ORF, KINASE) FAMILY"/>
    <property type="match status" value="1"/>
</dbReference>
<dbReference type="Pfam" id="PF00480">
    <property type="entry name" value="ROK"/>
    <property type="match status" value="1"/>
</dbReference>
<dbReference type="PANTHER" id="PTHR18964:SF149">
    <property type="entry name" value="BIFUNCTIONAL UDP-N-ACETYLGLUCOSAMINE 2-EPIMERASE_N-ACETYLMANNOSAMINE KINASE"/>
    <property type="match status" value="1"/>
</dbReference>
<dbReference type="InterPro" id="IPR043129">
    <property type="entry name" value="ATPase_NBD"/>
</dbReference>
<organism evidence="2 3">
    <name type="scientific">Enterocloster asparagiformis</name>
    <dbReference type="NCBI Taxonomy" id="333367"/>
    <lineage>
        <taxon>Bacteria</taxon>
        <taxon>Bacillati</taxon>
        <taxon>Bacillota</taxon>
        <taxon>Clostridia</taxon>
        <taxon>Lachnospirales</taxon>
        <taxon>Lachnospiraceae</taxon>
        <taxon>Enterocloster</taxon>
    </lineage>
</organism>